<dbReference type="Gene3D" id="1.10.357.10">
    <property type="entry name" value="Tetracycline Repressor, domain 2"/>
    <property type="match status" value="1"/>
</dbReference>
<dbReference type="PRINTS" id="PR00455">
    <property type="entry name" value="HTHTETR"/>
</dbReference>
<dbReference type="PANTHER" id="PTHR30055">
    <property type="entry name" value="HTH-TYPE TRANSCRIPTIONAL REGULATOR RUTR"/>
    <property type="match status" value="1"/>
</dbReference>
<dbReference type="Proteomes" id="UP000243719">
    <property type="component" value="Unassembled WGS sequence"/>
</dbReference>
<dbReference type="FunFam" id="1.10.10.60:FF:000141">
    <property type="entry name" value="TetR family transcriptional regulator"/>
    <property type="match status" value="1"/>
</dbReference>
<dbReference type="InterPro" id="IPR039536">
    <property type="entry name" value="TetR_C_Proteobacteria"/>
</dbReference>
<keyword evidence="1" id="KW-0805">Transcription regulation</keyword>
<keyword evidence="2 4" id="KW-0238">DNA-binding</keyword>
<dbReference type="PROSITE" id="PS50977">
    <property type="entry name" value="HTH_TETR_2"/>
    <property type="match status" value="1"/>
</dbReference>
<dbReference type="AlphaFoldDB" id="A0A1H2PSP9"/>
<evidence type="ECO:0000256" key="4">
    <source>
        <dbReference type="PROSITE-ProRule" id="PRU00335"/>
    </source>
</evidence>
<proteinExistence type="predicted"/>
<feature type="DNA-binding region" description="H-T-H motif" evidence="4">
    <location>
        <begin position="42"/>
        <end position="61"/>
    </location>
</feature>
<organism evidence="6 7">
    <name type="scientific">Chitinasiproducens palmae</name>
    <dbReference type="NCBI Taxonomy" id="1770053"/>
    <lineage>
        <taxon>Bacteria</taxon>
        <taxon>Pseudomonadati</taxon>
        <taxon>Pseudomonadota</taxon>
        <taxon>Betaproteobacteria</taxon>
        <taxon>Burkholderiales</taxon>
        <taxon>Burkholderiaceae</taxon>
        <taxon>Chitinasiproducens</taxon>
    </lineage>
</organism>
<dbReference type="STRING" id="1770053.SAMN05216551_10917"/>
<dbReference type="InterPro" id="IPR050109">
    <property type="entry name" value="HTH-type_TetR-like_transc_reg"/>
</dbReference>
<evidence type="ECO:0000313" key="6">
    <source>
        <dbReference type="EMBL" id="SDV49644.1"/>
    </source>
</evidence>
<dbReference type="SUPFAM" id="SSF48498">
    <property type="entry name" value="Tetracyclin repressor-like, C-terminal domain"/>
    <property type="match status" value="1"/>
</dbReference>
<gene>
    <name evidence="6" type="ORF">SAMN05216551_10917</name>
</gene>
<dbReference type="EMBL" id="FNLO01000009">
    <property type="protein sequence ID" value="SDV49644.1"/>
    <property type="molecule type" value="Genomic_DNA"/>
</dbReference>
<dbReference type="PANTHER" id="PTHR30055:SF146">
    <property type="entry name" value="HTH-TYPE TRANSCRIPTIONAL DUAL REGULATOR CECR"/>
    <property type="match status" value="1"/>
</dbReference>
<sequence>MTPRAVRGAPRAAALPSDVRGKRRQIVAAAHALFSAGFERTSMDAIAAAAGVSKVTVYAHFPSKTDLFLAVVDEKATALRKRCRTIGARTDLTLEARLTLIGASFVTLLTKRENLALFRVLIGECSRFPTLAAHIVEATRVPMLQMMSDLIGRAVAAGELQCCDCPRAAEFFFGMLHGTIRIDSLLDDRFRPTKETIAAHVALCVAAFRALYAPHGQRGVQA</sequence>
<protein>
    <submittedName>
        <fullName evidence="6">Transcriptional regulator, TetR family</fullName>
    </submittedName>
</protein>
<evidence type="ECO:0000259" key="5">
    <source>
        <dbReference type="PROSITE" id="PS50977"/>
    </source>
</evidence>
<dbReference type="SUPFAM" id="SSF46689">
    <property type="entry name" value="Homeodomain-like"/>
    <property type="match status" value="1"/>
</dbReference>
<evidence type="ECO:0000256" key="2">
    <source>
        <dbReference type="ARBA" id="ARBA00023125"/>
    </source>
</evidence>
<dbReference type="InterPro" id="IPR009057">
    <property type="entry name" value="Homeodomain-like_sf"/>
</dbReference>
<dbReference type="Pfam" id="PF00440">
    <property type="entry name" value="TetR_N"/>
    <property type="match status" value="1"/>
</dbReference>
<dbReference type="Pfam" id="PF14246">
    <property type="entry name" value="TetR_C_7"/>
    <property type="match status" value="1"/>
</dbReference>
<dbReference type="Gene3D" id="1.10.10.60">
    <property type="entry name" value="Homeodomain-like"/>
    <property type="match status" value="1"/>
</dbReference>
<dbReference type="GO" id="GO:0000976">
    <property type="term" value="F:transcription cis-regulatory region binding"/>
    <property type="evidence" value="ECO:0007669"/>
    <property type="project" value="TreeGrafter"/>
</dbReference>
<dbReference type="GO" id="GO:0003700">
    <property type="term" value="F:DNA-binding transcription factor activity"/>
    <property type="evidence" value="ECO:0007669"/>
    <property type="project" value="TreeGrafter"/>
</dbReference>
<reference evidence="7" key="1">
    <citation type="submission" date="2016-09" db="EMBL/GenBank/DDBJ databases">
        <authorList>
            <person name="Varghese N."/>
            <person name="Submissions S."/>
        </authorList>
    </citation>
    <scope>NUCLEOTIDE SEQUENCE [LARGE SCALE GENOMIC DNA]</scope>
    <source>
        <strain evidence="7">JS23</strain>
    </source>
</reference>
<evidence type="ECO:0000256" key="3">
    <source>
        <dbReference type="ARBA" id="ARBA00023163"/>
    </source>
</evidence>
<feature type="domain" description="HTH tetR-type" evidence="5">
    <location>
        <begin position="19"/>
        <end position="79"/>
    </location>
</feature>
<evidence type="ECO:0000256" key="1">
    <source>
        <dbReference type="ARBA" id="ARBA00023015"/>
    </source>
</evidence>
<dbReference type="InterPro" id="IPR036271">
    <property type="entry name" value="Tet_transcr_reg_TetR-rel_C_sf"/>
</dbReference>
<dbReference type="RefSeq" id="WP_139169699.1">
    <property type="nucleotide sequence ID" value="NZ_FNLO01000009.1"/>
</dbReference>
<keyword evidence="3" id="KW-0804">Transcription</keyword>
<keyword evidence="7" id="KW-1185">Reference proteome</keyword>
<dbReference type="OrthoDB" id="5293507at2"/>
<name>A0A1H2PSP9_9BURK</name>
<dbReference type="InterPro" id="IPR001647">
    <property type="entry name" value="HTH_TetR"/>
</dbReference>
<accession>A0A1H2PSP9</accession>
<evidence type="ECO:0000313" key="7">
    <source>
        <dbReference type="Proteomes" id="UP000243719"/>
    </source>
</evidence>